<dbReference type="VEuPathDB" id="TriTrypDB:TEOVI_000029600"/>
<gene>
    <name evidence="1" type="ORF">TEOVI_000029600</name>
</gene>
<organism evidence="1 2">
    <name type="scientific">Trypanosoma equiperdum</name>
    <dbReference type="NCBI Taxonomy" id="5694"/>
    <lineage>
        <taxon>Eukaryota</taxon>
        <taxon>Discoba</taxon>
        <taxon>Euglenozoa</taxon>
        <taxon>Kinetoplastea</taxon>
        <taxon>Metakinetoplastina</taxon>
        <taxon>Trypanosomatida</taxon>
        <taxon>Trypanosomatidae</taxon>
        <taxon>Trypanosoma</taxon>
    </lineage>
</organism>
<dbReference type="EMBL" id="CZPT02000499">
    <property type="protein sequence ID" value="SCU66086.1"/>
    <property type="molecule type" value="Genomic_DNA"/>
</dbReference>
<comment type="caution">
    <text evidence="1">The sequence shown here is derived from an EMBL/GenBank/DDBJ whole genome shotgun (WGS) entry which is preliminary data.</text>
</comment>
<dbReference type="RefSeq" id="XP_067077575.1">
    <property type="nucleotide sequence ID" value="XM_067221474.1"/>
</dbReference>
<accession>A0A1G4I2Z8</accession>
<keyword evidence="2" id="KW-1185">Reference proteome</keyword>
<proteinExistence type="predicted"/>
<evidence type="ECO:0000313" key="2">
    <source>
        <dbReference type="Proteomes" id="UP000195570"/>
    </source>
</evidence>
<dbReference type="AlphaFoldDB" id="A0A1G4I2Z8"/>
<evidence type="ECO:0000313" key="1">
    <source>
        <dbReference type="EMBL" id="SCU66086.1"/>
    </source>
</evidence>
<sequence length="137" mass="15235">MSNREPMSPLPTQPTSVPSVASLKAVLTPQVVLQTAQASLELPKADEMWSNWYKESEDRFLDFISFDATEGGGNGGVVRSGSSHRTLSARRISGQFEEEVMKSWEEDWEDEDVEDTFDAVMGRIGRYEASRAASSQK</sequence>
<name>A0A1G4I2Z8_TRYEQ</name>
<protein>
    <submittedName>
        <fullName evidence="1">Uncharacterized protein</fullName>
    </submittedName>
</protein>
<dbReference type="GeneID" id="92374236"/>
<reference evidence="1" key="1">
    <citation type="submission" date="2016-09" db="EMBL/GenBank/DDBJ databases">
        <authorList>
            <person name="Hebert L."/>
            <person name="Moumen B."/>
        </authorList>
    </citation>
    <scope>NUCLEOTIDE SEQUENCE [LARGE SCALE GENOMIC DNA]</scope>
    <source>
        <strain evidence="1">OVI</strain>
    </source>
</reference>
<dbReference type="Proteomes" id="UP000195570">
    <property type="component" value="Unassembled WGS sequence"/>
</dbReference>